<proteinExistence type="predicted"/>
<gene>
    <name evidence="1" type="ORF">MO867_08655</name>
</gene>
<dbReference type="Pfam" id="PF14345">
    <property type="entry name" value="GDYXXLXY"/>
    <property type="match status" value="1"/>
</dbReference>
<sequence length="176" mass="19477">MNRKITMGLVAAIAAQFFILLGMYVKAQIPLWTGQPILVKTVPVDPRSLFRGNYAQLSYPFSLLDKSLFNNRHALRQGEVVYVGLQKKDSGLYDFASVSLEKPHSGVFLKGRIASLGVWGATDKYRVDYGIEAYFAPKEKALALEEQLRIGAVAELMVTKNGQVSLRVVRGAKGNQ</sequence>
<protein>
    <submittedName>
        <fullName evidence="1">GDYXXLXY domain-containing protein</fullName>
    </submittedName>
</protein>
<name>A0A9X2J5H4_9GAMM</name>
<dbReference type="InterPro" id="IPR025833">
    <property type="entry name" value="GDYXXLXY"/>
</dbReference>
<accession>A0A9X2J5H4</accession>
<evidence type="ECO:0000313" key="2">
    <source>
        <dbReference type="Proteomes" id="UP001139028"/>
    </source>
</evidence>
<reference evidence="1" key="1">
    <citation type="journal article" date="2022" name="Arch. Microbiol.">
        <title>Microbulbifer okhotskensis sp. nov., isolated from a deep bottom sediment of the Okhotsk Sea.</title>
        <authorList>
            <person name="Romanenko L."/>
            <person name="Kurilenko V."/>
            <person name="Otstavnykh N."/>
            <person name="Velansky P."/>
            <person name="Isaeva M."/>
            <person name="Mikhailov V."/>
        </authorList>
    </citation>
    <scope>NUCLEOTIDE SEQUENCE</scope>
    <source>
        <strain evidence="1">OS29</strain>
    </source>
</reference>
<dbReference type="Proteomes" id="UP001139028">
    <property type="component" value="Unassembled WGS sequence"/>
</dbReference>
<dbReference type="RefSeq" id="WP_252465950.1">
    <property type="nucleotide sequence ID" value="NZ_JALBWM010000027.1"/>
</dbReference>
<organism evidence="1 2">
    <name type="scientific">Microbulbifer okhotskensis</name>
    <dbReference type="NCBI Taxonomy" id="2926617"/>
    <lineage>
        <taxon>Bacteria</taxon>
        <taxon>Pseudomonadati</taxon>
        <taxon>Pseudomonadota</taxon>
        <taxon>Gammaproteobacteria</taxon>
        <taxon>Cellvibrionales</taxon>
        <taxon>Microbulbiferaceae</taxon>
        <taxon>Microbulbifer</taxon>
    </lineage>
</organism>
<comment type="caution">
    <text evidence="1">The sequence shown here is derived from an EMBL/GenBank/DDBJ whole genome shotgun (WGS) entry which is preliminary data.</text>
</comment>
<evidence type="ECO:0000313" key="1">
    <source>
        <dbReference type="EMBL" id="MCO1334409.1"/>
    </source>
</evidence>
<dbReference type="AlphaFoldDB" id="A0A9X2J5H4"/>
<keyword evidence="2" id="KW-1185">Reference proteome</keyword>
<dbReference type="EMBL" id="JALBWM010000027">
    <property type="protein sequence ID" value="MCO1334409.1"/>
    <property type="molecule type" value="Genomic_DNA"/>
</dbReference>